<dbReference type="NCBIfam" id="TIGR01168">
    <property type="entry name" value="YSIRK_signal"/>
    <property type="match status" value="1"/>
</dbReference>
<feature type="region of interest" description="Disordered" evidence="6">
    <location>
        <begin position="1594"/>
        <end position="1799"/>
    </location>
</feature>
<keyword evidence="4 7" id="KW-0732">Signal</keyword>
<organism evidence="9 10">
    <name type="scientific">Staphylococcus condimenti</name>
    <dbReference type="NCBI Taxonomy" id="70255"/>
    <lineage>
        <taxon>Bacteria</taxon>
        <taxon>Bacillati</taxon>
        <taxon>Bacillota</taxon>
        <taxon>Bacilli</taxon>
        <taxon>Bacillales</taxon>
        <taxon>Staphylococcaceae</taxon>
        <taxon>Staphylococcus</taxon>
    </lineage>
</organism>
<dbReference type="RefSeq" id="WP_130135199.1">
    <property type="nucleotide sequence ID" value="NZ_RQTE01000004.1"/>
</dbReference>
<feature type="signal peptide" evidence="7">
    <location>
        <begin position="1"/>
        <end position="46"/>
    </location>
</feature>
<keyword evidence="5" id="KW-0572">Peptidoglycan-anchor</keyword>
<feature type="compositionally biased region" description="Polar residues" evidence="6">
    <location>
        <begin position="1496"/>
        <end position="1506"/>
    </location>
</feature>
<feature type="compositionally biased region" description="Basic and acidic residues" evidence="6">
    <location>
        <begin position="2410"/>
        <end position="2425"/>
    </location>
</feature>
<feature type="chain" id="PRO_5020423978" evidence="7">
    <location>
        <begin position="47"/>
        <end position="2466"/>
    </location>
</feature>
<feature type="compositionally biased region" description="Low complexity" evidence="6">
    <location>
        <begin position="2250"/>
        <end position="2259"/>
    </location>
</feature>
<dbReference type="Pfam" id="PF20009">
    <property type="entry name" value="GEVED"/>
    <property type="match status" value="1"/>
</dbReference>
<feature type="region of interest" description="Disordered" evidence="6">
    <location>
        <begin position="2138"/>
        <end position="2164"/>
    </location>
</feature>
<feature type="region of interest" description="Disordered" evidence="6">
    <location>
        <begin position="859"/>
        <end position="947"/>
    </location>
</feature>
<feature type="compositionally biased region" description="Polar residues" evidence="6">
    <location>
        <begin position="966"/>
        <end position="976"/>
    </location>
</feature>
<feature type="region of interest" description="Disordered" evidence="6">
    <location>
        <begin position="46"/>
        <end position="134"/>
    </location>
</feature>
<dbReference type="Pfam" id="PF00746">
    <property type="entry name" value="Gram_pos_anchor"/>
    <property type="match status" value="1"/>
</dbReference>
<dbReference type="PROSITE" id="PS50847">
    <property type="entry name" value="GRAM_POS_ANCHORING"/>
    <property type="match status" value="1"/>
</dbReference>
<protein>
    <submittedName>
        <fullName evidence="9">YSIRK-type signal peptide-containing protein</fullName>
    </submittedName>
</protein>
<evidence type="ECO:0000256" key="2">
    <source>
        <dbReference type="ARBA" id="ARBA00022512"/>
    </source>
</evidence>
<feature type="compositionally biased region" description="Polar residues" evidence="6">
    <location>
        <begin position="1830"/>
        <end position="1847"/>
    </location>
</feature>
<evidence type="ECO:0000256" key="3">
    <source>
        <dbReference type="ARBA" id="ARBA00022525"/>
    </source>
</evidence>
<evidence type="ECO:0000313" key="10">
    <source>
        <dbReference type="Proteomes" id="UP000293854"/>
    </source>
</evidence>
<feature type="compositionally biased region" description="Polar residues" evidence="6">
    <location>
        <begin position="1621"/>
        <end position="1638"/>
    </location>
</feature>
<comment type="subcellular location">
    <subcellularLocation>
        <location evidence="1">Secreted</location>
        <location evidence="1">Cell wall</location>
        <topology evidence="1">Peptidoglycan-anchor</topology>
    </subcellularLocation>
</comment>
<feature type="compositionally biased region" description="Low complexity" evidence="6">
    <location>
        <begin position="94"/>
        <end position="105"/>
    </location>
</feature>
<dbReference type="InterPro" id="IPR019931">
    <property type="entry name" value="LPXTG_anchor"/>
</dbReference>
<name>A0A4Q7CR91_9STAP</name>
<feature type="region of interest" description="Disordered" evidence="6">
    <location>
        <begin position="1232"/>
        <end position="1266"/>
    </location>
</feature>
<dbReference type="Pfam" id="PF04650">
    <property type="entry name" value="YSIRK_signal"/>
    <property type="match status" value="1"/>
</dbReference>
<feature type="compositionally biased region" description="Low complexity" evidence="6">
    <location>
        <begin position="1414"/>
        <end position="1425"/>
    </location>
</feature>
<feature type="compositionally biased region" description="Polar residues" evidence="6">
    <location>
        <begin position="1309"/>
        <end position="1318"/>
    </location>
</feature>
<evidence type="ECO:0000256" key="5">
    <source>
        <dbReference type="ARBA" id="ARBA00023088"/>
    </source>
</evidence>
<feature type="region of interest" description="Disordered" evidence="6">
    <location>
        <begin position="1402"/>
        <end position="1476"/>
    </location>
</feature>
<feature type="region of interest" description="Disordered" evidence="6">
    <location>
        <begin position="1296"/>
        <end position="1355"/>
    </location>
</feature>
<feature type="compositionally biased region" description="Polar residues" evidence="6">
    <location>
        <begin position="1515"/>
        <end position="1529"/>
    </location>
</feature>
<keyword evidence="3" id="KW-0964">Secreted</keyword>
<reference evidence="9 10" key="1">
    <citation type="submission" date="2018-11" db="EMBL/GenBank/DDBJ databases">
        <title>Genomic profiling of Staphylococcus species from a Poultry farm system in KwaZulu-Natal, South Africa.</title>
        <authorList>
            <person name="Amoako D.G."/>
            <person name="Somboro A.M."/>
            <person name="Abia A.L.K."/>
            <person name="Bester L.A."/>
            <person name="Essack S.Y."/>
        </authorList>
    </citation>
    <scope>NUCLEOTIDE SEQUENCE [LARGE SCALE GENOMIC DNA]</scope>
    <source>
        <strain evidence="9 10">SA11</strain>
    </source>
</reference>
<dbReference type="InterPro" id="IPR005877">
    <property type="entry name" value="YSIRK_signal_dom"/>
</dbReference>
<dbReference type="NCBIfam" id="TIGR01167">
    <property type="entry name" value="LPXTG_anchor"/>
    <property type="match status" value="1"/>
</dbReference>
<comment type="caution">
    <text evidence="9">The sequence shown here is derived from an EMBL/GenBank/DDBJ whole genome shotgun (WGS) entry which is preliminary data.</text>
</comment>
<sequence length="2466" mass="257755">MKKNNKRLDFLPNIQNKYSIRKFTVGTASILVSSLLFLGISNNASASTEDPVADTATTTPDAAQPNDAPKETDTNTTETQPNPDAPAQQNGTNQPADATQAQPQDTPKDQPEAATQAQPAAAPATTTPAVATRAAAVPGSSLNATDDMIGPDPVVQTGVTKAADLPALTKEQVQNVNNQITWLDFSDPDSVSNFGFSDTGQLALKVGTKYEKEIMPGLVVTATVKSLQPFESTPMYARRADGDPNSGYDPNAQNVIRVDSNNGDAGKKAYVVVTPQDSSWSHLKKAGIDTGSKLTNFGSSKDFGNVGATFDVKTTYNGVEVPANIVMADGEEAKNTEALLYTTNGSGWQLFANVKNPGNPDNYVPLTKDEKYLTDKVDEGGHGKGIYVATPDANFGGLGTQIFGPNQTQQDQKSVPIVVTTGATEVSFFINSRGKQTVQMGFVILDKGDAPASYGDAIHAITENDNVSQPFIGGQKADIDFDLPDKQYKDWQTDDIDTPNTAKAPDEGEQELVGQKVGKYVVYNAAEQSYNLDIIANTADNDTSYVRGWVDFNNNGLFEEKEGSELATVSRTGPDGKIITLSYKNLPQITDDSLDYLGVRVRTSLAKDSVTRPNGVAYSGEVEDFEIKVIHPPRGEKSETAGLQGQPQTSKAVFTAHGRVEKDWPKVNEMDTTVAVKIVDNNGNLVSTLTVPGEGKYDVAPDGTITFTPEPQFTGTAKGIVLRGTDLNGNTSGWTSNTAENNLENNNLGVNGTTTMDAVYIPTVTPVTPTTDPVETTDIQGQPQTGTPVFKGGNPAVPIDETVAPKLIDPATGAKVDTLTVPGEGTYVANPDGTVTFTPEPQFVGKATPVKVERVDKNGTPAQTTYTPNVTAVTPTATPAESEGTQGQPQTGTPTFEGGNPLVPIDETVAPKLIDPDTGAKVDTLTVPGEGTYKANPDGTVTFTPEPKFVGKATPVKVERVDKNGTPAQTTYTPNVTPVKPVGTPAESEGPQGQPQSGTPTFEGGNPDVPIDENVAPKLVDPATGNEVDKVTVPGEGTYTVDPNGKVTFTPEPQFKGDAKGVDVKHVDKNGTPVTAKYSPKVNAVTPTADPAETTDVQGKTQTGTPVFKGGDPAVPIDETVAPKLIDPDTGAKVDTLKVPGEGTYVANPDGTVTFTPEPQFVGKATPVKVERVDTNGTPVQTTYTPNVTAVTPVGTPVTSEGPQGQPQSGTPTFKGGDPAVPIDENVAPKLVDPNTGNAADKVTVPGEGTYTIDPNGKVTFTPEPQFKGEAKGVDVKRVDKNGTSVTAKYTPKVNAVTPVGTPAESEGPQGQPQSGTPTFEGGDPAVPIDENVAPKLVDPTTGNEVDKVTVPGEGTYIVDPNGKVTFTPDPQFKGDAKGVEVKRVDKNGTPVTAKYTPKVNAVTPVGTPATSEGPQGQPQTGTPTFEGGDPLVPINDKVAPKLIDPDTGAKVDTLKVPNEGTYKANPDGTVTFTPEPKFVGKATPVKVERVDANGTPVQTTYTPNVTPVKPVGTPATSEGPQGQPQEGTPTFKGGDPAVPIDENVAPKLVDPTTGNEVDKVTVPGEGTYIVDPNGKVTFTPEPKFTGEGKGVEVKRVDKNGTPVTAKYSPKVNAVTPVGTPATSEGPQGQPQEGTPTFKSGDPLVPINDKVAPKLVDPTTGKEVDKVTVPGEGTYTIAPNGKVTFTPEPQFKGEGKGVEVKRVDKNGTPVTAKYTPSVTPVTPVGTPATSTGIQGQPQEGTPTFKGGNPLVPIDNTIAPKLVDPTTGKEVDKVTVPGEGTYTVDPNGKVTFTPDPQFKGEAKGVDVKRVDKNGTPVTAKYTPKVNAVTPVGTSATSEGPQGQPQEGTPTFKGGDPLVPIDNTIAPKLVDPTTGKEVDKVTVPGEGTYTVDPNGKVTFTPEPQFKGEGKGVEVKRVDKNGTPVTAKYTPKVNAVTPTAEPAASTGVQGQKQTGTPIFKGGDSLVPIDETVTPKLIDPKTGNKVTELTVPNVGTYTANPDGTVTFTPVPQFTGKATPVTVERVDKNGTPIKTTYTPNVTAVTPIGTPATSTGVQGQPEEGTPAFKGGDPLVPIDNTIAPKLVDSNTGREVNKVVIPGEGTYTIDPNGEVTFTPDPKFTGEGKGVLVKRVDKNGTPVTAKYTPNVTPVTPVGTPATSEGVQGQPQEGTPTFEGGDPLVPIDNTIAPKLVDPNSGEEVDKVVIPGEGTYTIDPNGEVTFTPDPKFTGEGKDVLVKRVDKNGTPVTAEFVPNVTAVTPTGTPATSEGPQGEEQNGTPTFESGNPLVPIDNTIAPKLIDPNTGEEVDKVVIPGEGTYTIDPDGEVTFTPDPKFTGEGKGVLVKRVDKNGTVATAKYTPTVIAKEETPKPVKPTPTKPVSPKHDKAEHKGDVKTSGEVNETTAANEQQPKKTQLAADKAEPKQHKDVADNKAKAKALPNTGTEENNTNTTLLGSLLALFGLAAFSRRKKEDKE</sequence>
<feature type="region of interest" description="Disordered" evidence="6">
    <location>
        <begin position="1197"/>
        <end position="1218"/>
    </location>
</feature>
<feature type="domain" description="Gram-positive cocci surface proteins LPxTG" evidence="8">
    <location>
        <begin position="2430"/>
        <end position="2466"/>
    </location>
</feature>
<dbReference type="EMBL" id="RQTE01000004">
    <property type="protein sequence ID" value="RZI04930.1"/>
    <property type="molecule type" value="Genomic_DNA"/>
</dbReference>
<feature type="region of interest" description="Disordered" evidence="6">
    <location>
        <begin position="2250"/>
        <end position="2279"/>
    </location>
</feature>
<evidence type="ECO:0000259" key="8">
    <source>
        <dbReference type="PROSITE" id="PS50847"/>
    </source>
</evidence>
<dbReference type="InterPro" id="IPR045474">
    <property type="entry name" value="GEVED"/>
</dbReference>
<dbReference type="Pfam" id="PF19076">
    <property type="entry name" value="CshA_repeat"/>
    <property type="match status" value="16"/>
</dbReference>
<evidence type="ECO:0000313" key="9">
    <source>
        <dbReference type="EMBL" id="RZI04930.1"/>
    </source>
</evidence>
<feature type="compositionally biased region" description="Polar residues" evidence="6">
    <location>
        <begin position="2266"/>
        <end position="2276"/>
    </location>
</feature>
<feature type="compositionally biased region" description="Basic and acidic residues" evidence="6">
    <location>
        <begin position="1444"/>
        <end position="1454"/>
    </location>
</feature>
<feature type="compositionally biased region" description="Polar residues" evidence="6">
    <location>
        <begin position="1943"/>
        <end position="1953"/>
    </location>
</feature>
<keyword evidence="2" id="KW-0134">Cell wall</keyword>
<gene>
    <name evidence="9" type="ORF">EIG99_00280</name>
</gene>
<feature type="region of interest" description="Disordered" evidence="6">
    <location>
        <begin position="1084"/>
        <end position="1115"/>
    </location>
</feature>
<feature type="compositionally biased region" description="Basic and acidic residues" evidence="6">
    <location>
        <begin position="1691"/>
        <end position="1705"/>
    </location>
</feature>
<accession>A0A4Q7CR91</accession>
<feature type="compositionally biased region" description="Basic and acidic residues" evidence="6">
    <location>
        <begin position="2374"/>
        <end position="2387"/>
    </location>
</feature>
<feature type="compositionally biased region" description="Basic and acidic residues" evidence="6">
    <location>
        <begin position="1903"/>
        <end position="1917"/>
    </location>
</feature>
<feature type="region of interest" description="Disordered" evidence="6">
    <location>
        <begin position="1496"/>
        <end position="1567"/>
    </location>
</feature>
<feature type="region of interest" description="Disordered" evidence="6">
    <location>
        <begin position="1827"/>
        <end position="1963"/>
    </location>
</feature>
<evidence type="ECO:0000256" key="7">
    <source>
        <dbReference type="SAM" id="SignalP"/>
    </source>
</evidence>
<feature type="compositionally biased region" description="Polar residues" evidence="6">
    <location>
        <begin position="1201"/>
        <end position="1212"/>
    </location>
</feature>
<feature type="region of interest" description="Disordered" evidence="6">
    <location>
        <begin position="965"/>
        <end position="1054"/>
    </location>
</feature>
<evidence type="ECO:0000256" key="4">
    <source>
        <dbReference type="ARBA" id="ARBA00022729"/>
    </source>
</evidence>
<dbReference type="NCBIfam" id="TIGR04225">
    <property type="entry name" value="CshA_fibril_rpt"/>
    <property type="match status" value="16"/>
</dbReference>
<feature type="compositionally biased region" description="Low complexity" evidence="6">
    <location>
        <begin position="864"/>
        <end position="895"/>
    </location>
</feature>
<feature type="compositionally biased region" description="Polar residues" evidence="6">
    <location>
        <begin position="991"/>
        <end position="1000"/>
    </location>
</feature>
<feature type="compositionally biased region" description="Polar residues" evidence="6">
    <location>
        <begin position="74"/>
        <end position="93"/>
    </location>
</feature>
<evidence type="ECO:0000256" key="1">
    <source>
        <dbReference type="ARBA" id="ARBA00004168"/>
    </source>
</evidence>
<feature type="region of interest" description="Disordered" evidence="6">
    <location>
        <begin position="2047"/>
        <end position="2066"/>
    </location>
</feature>
<feature type="compositionally biased region" description="Low complexity" evidence="6">
    <location>
        <begin position="113"/>
        <end position="134"/>
    </location>
</feature>
<evidence type="ECO:0000256" key="6">
    <source>
        <dbReference type="SAM" id="MobiDB-lite"/>
    </source>
</evidence>
<dbReference type="InterPro" id="IPR026395">
    <property type="entry name" value="CshA_fibril"/>
</dbReference>
<proteinExistence type="predicted"/>
<feature type="compositionally biased region" description="Low complexity" evidence="6">
    <location>
        <begin position="53"/>
        <end position="67"/>
    </location>
</feature>
<feature type="region of interest" description="Disordered" evidence="6">
    <location>
        <begin position="2356"/>
        <end position="2441"/>
    </location>
</feature>
<feature type="compositionally biased region" description="Polar residues" evidence="6">
    <location>
        <begin position="2152"/>
        <end position="2164"/>
    </location>
</feature>
<feature type="compositionally biased region" description="Polar residues" evidence="6">
    <location>
        <begin position="1095"/>
        <end position="1105"/>
    </location>
</feature>
<feature type="compositionally biased region" description="Polar residues" evidence="6">
    <location>
        <begin position="2389"/>
        <end position="2404"/>
    </location>
</feature>
<dbReference type="Proteomes" id="UP000293854">
    <property type="component" value="Unassembled WGS sequence"/>
</dbReference>
<feature type="compositionally biased region" description="Low complexity" evidence="6">
    <location>
        <begin position="1715"/>
        <end position="1732"/>
    </location>
</feature>
<feature type="compositionally biased region" description="Low complexity" evidence="6">
    <location>
        <begin position="2139"/>
        <end position="2151"/>
    </location>
</feature>